<evidence type="ECO:0000259" key="1">
    <source>
        <dbReference type="Pfam" id="PF20654"/>
    </source>
</evidence>
<dbReference type="PhylomeDB" id="A7SQ44"/>
<dbReference type="InParanoid" id="A7SQ44"/>
<proteinExistence type="predicted"/>
<dbReference type="PANTHER" id="PTHR16092">
    <property type="entry name" value="SEC3/SYNTAXIN-RELATED"/>
    <property type="match status" value="1"/>
</dbReference>
<keyword evidence="3" id="KW-1185">Reference proteome</keyword>
<protein>
    <recommendedName>
        <fullName evidence="1">Exocyst complex component Sec3 C-terminal domain-containing protein</fullName>
    </recommendedName>
</protein>
<dbReference type="AlphaFoldDB" id="A7SQ44"/>
<name>A7SQ44_NEMVE</name>
<evidence type="ECO:0000313" key="2">
    <source>
        <dbReference type="EMBL" id="EDO34149.1"/>
    </source>
</evidence>
<dbReference type="eggNOG" id="KOG2148">
    <property type="taxonomic scope" value="Eukaryota"/>
</dbReference>
<gene>
    <name evidence="2" type="ORF">NEMVEDRAFT_v1g13055</name>
</gene>
<dbReference type="InterPro" id="IPR048628">
    <property type="entry name" value="Sec3_C"/>
</dbReference>
<dbReference type="Pfam" id="PF20654">
    <property type="entry name" value="Sec3_C-term"/>
    <property type="match status" value="1"/>
</dbReference>
<dbReference type="Proteomes" id="UP000001593">
    <property type="component" value="Unassembled WGS sequence"/>
</dbReference>
<dbReference type="OMA" id="ESSASYM"/>
<feature type="non-terminal residue" evidence="2">
    <location>
        <position position="1"/>
    </location>
</feature>
<accession>A7SQ44</accession>
<dbReference type="EMBL" id="DS469741">
    <property type="protein sequence ID" value="EDO34149.1"/>
    <property type="molecule type" value="Genomic_DNA"/>
</dbReference>
<reference evidence="2 3" key="1">
    <citation type="journal article" date="2007" name="Science">
        <title>Sea anemone genome reveals ancestral eumetazoan gene repertoire and genomic organization.</title>
        <authorList>
            <person name="Putnam N.H."/>
            <person name="Srivastava M."/>
            <person name="Hellsten U."/>
            <person name="Dirks B."/>
            <person name="Chapman J."/>
            <person name="Salamov A."/>
            <person name="Terry A."/>
            <person name="Shapiro H."/>
            <person name="Lindquist E."/>
            <person name="Kapitonov V.V."/>
            <person name="Jurka J."/>
            <person name="Genikhovich G."/>
            <person name="Grigoriev I.V."/>
            <person name="Lucas S.M."/>
            <person name="Steele R.E."/>
            <person name="Finnerty J.R."/>
            <person name="Technau U."/>
            <person name="Martindale M.Q."/>
            <person name="Rokhsar D.S."/>
        </authorList>
    </citation>
    <scope>NUCLEOTIDE SEQUENCE [LARGE SCALE GENOMIC DNA]</scope>
    <source>
        <strain evidence="3">CH2 X CH6</strain>
    </source>
</reference>
<organism evidence="2 3">
    <name type="scientific">Nematostella vectensis</name>
    <name type="common">Starlet sea anemone</name>
    <dbReference type="NCBI Taxonomy" id="45351"/>
    <lineage>
        <taxon>Eukaryota</taxon>
        <taxon>Metazoa</taxon>
        <taxon>Cnidaria</taxon>
        <taxon>Anthozoa</taxon>
        <taxon>Hexacorallia</taxon>
        <taxon>Actiniaria</taxon>
        <taxon>Edwardsiidae</taxon>
        <taxon>Nematostella</taxon>
    </lineage>
</organism>
<dbReference type="PANTHER" id="PTHR16092:SF14">
    <property type="entry name" value="EXOCYST COMPLEX COMPONENT 1 ISOFORM X1"/>
    <property type="match status" value="1"/>
</dbReference>
<feature type="non-terminal residue" evidence="2">
    <location>
        <position position="220"/>
    </location>
</feature>
<evidence type="ECO:0000313" key="3">
    <source>
        <dbReference type="Proteomes" id="UP000001593"/>
    </source>
</evidence>
<dbReference type="HOGENOM" id="CLU_015381_0_0_1"/>
<dbReference type="STRING" id="45351.A7SQ44"/>
<feature type="domain" description="Exocyst complex component Sec3 C-terminal" evidence="1">
    <location>
        <begin position="2"/>
        <end position="189"/>
    </location>
</feature>
<sequence length="220" mass="25806">LGNCLIVVKRLFDKFIANLKKQIEEVRIQKNKRCGILPFVAKFEEFAEISEGIFKSAERRTDLDRAYHQLIKVVFDNVERVAAEHVKSPRAVVTLENYHHLFRVLSRLKISCLENERRDAKQKYNVSLDAYVREMLGRPMEKLNIFFEGVQERITAGVKAEEVGYQLAFSKQELRKCIKEYPSKEVKEAHEGIKFIQQYKHFEDLISRCYPGSMITLEFT</sequence>